<dbReference type="InterPro" id="IPR011249">
    <property type="entry name" value="Metalloenz_LuxS/M16"/>
</dbReference>
<dbReference type="Gene3D" id="3.30.830.10">
    <property type="entry name" value="Metalloenzyme, LuxS/M16 peptidase-like"/>
    <property type="match status" value="4"/>
</dbReference>
<evidence type="ECO:0000256" key="1">
    <source>
        <dbReference type="ARBA" id="ARBA00007261"/>
    </source>
</evidence>
<evidence type="ECO:0000259" key="3">
    <source>
        <dbReference type="Pfam" id="PF00675"/>
    </source>
</evidence>
<dbReference type="RefSeq" id="WP_345551225.1">
    <property type="nucleotide sequence ID" value="NZ_BAABRT010000016.1"/>
</dbReference>
<dbReference type="SUPFAM" id="SSF63411">
    <property type="entry name" value="LuxS/MPP-like metallohydrolase"/>
    <property type="match status" value="4"/>
</dbReference>
<feature type="chain" id="PRO_5046140095" description="Insulinase family protein" evidence="2">
    <location>
        <begin position="19"/>
        <end position="985"/>
    </location>
</feature>
<feature type="signal peptide" evidence="2">
    <location>
        <begin position="1"/>
        <end position="18"/>
    </location>
</feature>
<accession>A0ABP9WR24</accession>
<keyword evidence="2" id="KW-0732">Signal</keyword>
<dbReference type="PROSITE" id="PS51257">
    <property type="entry name" value="PROKAR_LIPOPROTEIN"/>
    <property type="match status" value="1"/>
</dbReference>
<organism evidence="5 6">
    <name type="scientific">Microbulbifer aestuariivivens</name>
    <dbReference type="NCBI Taxonomy" id="1908308"/>
    <lineage>
        <taxon>Bacteria</taxon>
        <taxon>Pseudomonadati</taxon>
        <taxon>Pseudomonadota</taxon>
        <taxon>Gammaproteobacteria</taxon>
        <taxon>Cellvibrionales</taxon>
        <taxon>Microbulbiferaceae</taxon>
        <taxon>Microbulbifer</taxon>
    </lineage>
</organism>
<dbReference type="InterPro" id="IPR050361">
    <property type="entry name" value="MPP/UQCRC_Complex"/>
</dbReference>
<evidence type="ECO:0000259" key="4">
    <source>
        <dbReference type="Pfam" id="PF05193"/>
    </source>
</evidence>
<comment type="caution">
    <text evidence="5">The sequence shown here is derived from an EMBL/GenBank/DDBJ whole genome shotgun (WGS) entry which is preliminary data.</text>
</comment>
<feature type="domain" description="Peptidase M16 N-terminal" evidence="3">
    <location>
        <begin position="74"/>
        <end position="212"/>
    </location>
</feature>
<dbReference type="InterPro" id="IPR011765">
    <property type="entry name" value="Pept_M16_N"/>
</dbReference>
<feature type="domain" description="Peptidase M16 C-terminal" evidence="4">
    <location>
        <begin position="232"/>
        <end position="407"/>
    </location>
</feature>
<dbReference type="Pfam" id="PF05193">
    <property type="entry name" value="Peptidase_M16_C"/>
    <property type="match status" value="2"/>
</dbReference>
<evidence type="ECO:0008006" key="7">
    <source>
        <dbReference type="Google" id="ProtNLM"/>
    </source>
</evidence>
<dbReference type="Pfam" id="PF00675">
    <property type="entry name" value="Peptidase_M16"/>
    <property type="match status" value="2"/>
</dbReference>
<dbReference type="InterPro" id="IPR007863">
    <property type="entry name" value="Peptidase_M16_C"/>
</dbReference>
<dbReference type="PANTHER" id="PTHR11851:SF49">
    <property type="entry name" value="MITOCHONDRIAL-PROCESSING PEPTIDASE SUBUNIT ALPHA"/>
    <property type="match status" value="1"/>
</dbReference>
<dbReference type="PANTHER" id="PTHR11851">
    <property type="entry name" value="METALLOPROTEASE"/>
    <property type="match status" value="1"/>
</dbReference>
<keyword evidence="6" id="KW-1185">Reference proteome</keyword>
<reference evidence="5 6" key="1">
    <citation type="submission" date="2024-02" db="EMBL/GenBank/DDBJ databases">
        <title>Microbulbifer aestuariivivens NBRC 112533.</title>
        <authorList>
            <person name="Ichikawa N."/>
            <person name="Katano-Makiyama Y."/>
            <person name="Hidaka K."/>
        </authorList>
    </citation>
    <scope>NUCLEOTIDE SEQUENCE [LARGE SCALE GENOMIC DNA]</scope>
    <source>
        <strain evidence="5 6">NBRC 112533</strain>
    </source>
</reference>
<feature type="domain" description="Peptidase M16 C-terminal" evidence="4">
    <location>
        <begin position="698"/>
        <end position="875"/>
    </location>
</feature>
<evidence type="ECO:0000313" key="5">
    <source>
        <dbReference type="EMBL" id="GAA5525489.1"/>
    </source>
</evidence>
<name>A0ABP9WR24_9GAMM</name>
<comment type="similarity">
    <text evidence="1">Belongs to the peptidase M16 family.</text>
</comment>
<dbReference type="Proteomes" id="UP001408594">
    <property type="component" value="Unassembled WGS sequence"/>
</dbReference>
<dbReference type="EMBL" id="BAABRT010000016">
    <property type="protein sequence ID" value="GAA5525489.1"/>
    <property type="molecule type" value="Genomic_DNA"/>
</dbReference>
<feature type="domain" description="Peptidase M16 N-terminal" evidence="3">
    <location>
        <begin position="545"/>
        <end position="673"/>
    </location>
</feature>
<sequence>MQRPLLALLFTVAAALVAACSKSPNDTDPDSTASASALPGGVTHIETFAGTDAGDSAGIAIPYSKYKLDNGLTVVLHEDDSDPLVHVDVTYHVGSNREDPGRSGFAHFFEHMMFQGSVNVADEEHFRIIQEAGGTLNGTTNTDRTNYYETVPANQLETVLWLESDRMGVFLDAVTEEKFEVQRETVKNERGQRVDNRPYGRALETLMAATYPDGHPYSWPVIGWLEDLDRADLNDLKRFFLRWYGPNNATLTIGGDIDKAKTLEWVVKYFGPIPAGPEVKDLPPLPASLESDRYVTLEDNIHLPALAMMVPTVHYSHPDEPALDTAAQILGQGQDSMLYQRLVQTGRAVQASVSHSCKELACEMWFIVIQNPASGESLAEMEQAVRDTLAEFAERGVTEDDLTKFKAGYESGRVFGLQSVAGKVSTLAAFETFTGSPKGIDEEIQAYLSVKTADVTRVFEQYIADKPAVILSVVPNGKAELAAAKQNYEWKRSIPESYSDKDEALALRPVQDDFDRSVQPQAGVNPQVELPTIKDGKLENGVRLLSVQNDETPTVTVCAVFDVGQRDEPPGKAGLTALMASLMAEATTERSAAEFSEALKRLGAWISVTPGQYDTTVTLNVLAKHLDKAMPLMMERMLKPAFTEEDFARIKQQTIEGLQQARKTPQGLATRAVGAVMRGPEHPLSFPSAGLPDTVAEITLEDVQNYYAAHFPAHLSGVTVSTSLPHATIVESLQGLAKLEVSAASRAPLDLHKPAIKGRTVYLVNKEGAAQSSLRLSQHAMPYDALGDYFLAYLGNFPLGGNFNSRINLNLREDKGYTYGARTYLMGEPDVGIYLFSSEVKKEATADALREVLTELETFDSAGMSEAEFNYLRSAIGQQEARNYETPAAKLGLLNRILQYDLPLDYRSQQNALLQETDRKTVNKVITGMLEPQNMAIVIVGDATSIRAEIEALDMPIVELDEDGYVKKTAQREAQPTAAAEAASL</sequence>
<evidence type="ECO:0000313" key="6">
    <source>
        <dbReference type="Proteomes" id="UP001408594"/>
    </source>
</evidence>
<protein>
    <recommendedName>
        <fullName evidence="7">Insulinase family protein</fullName>
    </recommendedName>
</protein>
<gene>
    <name evidence="5" type="ORF">Maes01_02059</name>
</gene>
<evidence type="ECO:0000256" key="2">
    <source>
        <dbReference type="SAM" id="SignalP"/>
    </source>
</evidence>
<proteinExistence type="inferred from homology"/>